<feature type="compositionally biased region" description="Polar residues" evidence="1">
    <location>
        <begin position="36"/>
        <end position="64"/>
    </location>
</feature>
<dbReference type="EMBL" id="JAUKWQ010000004">
    <property type="protein sequence ID" value="MDO1583180.1"/>
    <property type="molecule type" value="Genomic_DNA"/>
</dbReference>
<feature type="region of interest" description="Disordered" evidence="1">
    <location>
        <begin position="35"/>
        <end position="68"/>
    </location>
</feature>
<evidence type="ECO:0000313" key="3">
    <source>
        <dbReference type="Proteomes" id="UP001169006"/>
    </source>
</evidence>
<dbReference type="RefSeq" id="WP_302077375.1">
    <property type="nucleotide sequence ID" value="NZ_JAUKWQ010000004.1"/>
</dbReference>
<proteinExistence type="predicted"/>
<reference evidence="2" key="1">
    <citation type="journal article" date="2015" name="Int. J. Syst. Evol. Microbiol.">
        <title>Rhizobium oryzicola sp. nov., potential plant-growth-promoting endophytic bacteria isolated from rice roots.</title>
        <authorList>
            <person name="Zhang X.X."/>
            <person name="Gao J.S."/>
            <person name="Cao Y.H."/>
            <person name="Sheirdil R.A."/>
            <person name="Wang X.C."/>
            <person name="Zhang L."/>
        </authorList>
    </citation>
    <scope>NUCLEOTIDE SEQUENCE</scope>
    <source>
        <strain evidence="2">05753</strain>
    </source>
</reference>
<protein>
    <submittedName>
        <fullName evidence="2">EscI/YscI/HrpB family type III secretion system inner rod protein</fullName>
    </submittedName>
</protein>
<evidence type="ECO:0000313" key="2">
    <source>
        <dbReference type="EMBL" id="MDO1583180.1"/>
    </source>
</evidence>
<gene>
    <name evidence="2" type="ORF">Q2T52_13900</name>
</gene>
<dbReference type="InterPro" id="IPR012670">
    <property type="entry name" value="T3SS_YscI/HrpB"/>
</dbReference>
<dbReference type="Proteomes" id="UP001169006">
    <property type="component" value="Unassembled WGS sequence"/>
</dbReference>
<organism evidence="2 3">
    <name type="scientific">Rhizobium oryzicola</name>
    <dbReference type="NCBI Taxonomy" id="1232668"/>
    <lineage>
        <taxon>Bacteria</taxon>
        <taxon>Pseudomonadati</taxon>
        <taxon>Pseudomonadota</taxon>
        <taxon>Alphaproteobacteria</taxon>
        <taxon>Hyphomicrobiales</taxon>
        <taxon>Rhizobiaceae</taxon>
        <taxon>Rhizobium/Agrobacterium group</taxon>
        <taxon>Rhizobium</taxon>
    </lineage>
</organism>
<evidence type="ECO:0000256" key="1">
    <source>
        <dbReference type="SAM" id="MobiDB-lite"/>
    </source>
</evidence>
<accession>A0ABT8SXN3</accession>
<reference evidence="2" key="2">
    <citation type="submission" date="2023-07" db="EMBL/GenBank/DDBJ databases">
        <authorList>
            <person name="Sun H."/>
        </authorList>
    </citation>
    <scope>NUCLEOTIDE SEQUENCE</scope>
    <source>
        <strain evidence="2">05753</strain>
    </source>
</reference>
<feature type="region of interest" description="Disordered" evidence="1">
    <location>
        <begin position="1"/>
        <end position="21"/>
    </location>
</feature>
<dbReference type="Pfam" id="PF17001">
    <property type="entry name" value="T3SS_basalb_I"/>
    <property type="match status" value="1"/>
</dbReference>
<keyword evidence="3" id="KW-1185">Reference proteome</keyword>
<name>A0ABT8SXN3_9HYPH</name>
<sequence length="157" mass="16473">MVSPILGAVPPVPAPQSSVPGIIPTDRVAAFDQAMARQQTADPQSTSTNNPAGASQALTPQALSPNDRARIGLDLAPAGQAPQPTEGNMILNGLSSLREVFDAREARVSEILKQGTTDATSLMQMQVEVANFTMLVDISSKLTGKTTQVFDTLMKGQ</sequence>
<comment type="caution">
    <text evidence="2">The sequence shown here is derived from an EMBL/GenBank/DDBJ whole genome shotgun (WGS) entry which is preliminary data.</text>
</comment>